<evidence type="ECO:0000313" key="2">
    <source>
        <dbReference type="Proteomes" id="UP000005223"/>
    </source>
</evidence>
<dbReference type="EnsemblBacteria" id="AAB85992">
    <property type="protein sequence ID" value="AAB85992"/>
    <property type="gene ID" value="MTH_1517"/>
</dbReference>
<dbReference type="KEGG" id="mth:MTH_1517"/>
<name>O27561_METTH</name>
<reference evidence="1 2" key="1">
    <citation type="journal article" date="1997" name="J. Bacteriol.">
        <title>Complete genome sequence of Methanobacterium thermoautotrophicum deltaH: functional analysis and comparative genomics.</title>
        <authorList>
            <person name="Smith D.R."/>
            <person name="Doucette-Stamm L.A."/>
            <person name="Deloughery C."/>
            <person name="Lee H.-M."/>
            <person name="Dubois J."/>
            <person name="Aldredge T."/>
            <person name="Bashirzadeh R."/>
            <person name="Blakely D."/>
            <person name="Cook R."/>
            <person name="Gilbert K."/>
            <person name="Harrison D."/>
            <person name="Hoang L."/>
            <person name="Keagle P."/>
            <person name="Lumm W."/>
            <person name="Pothier B."/>
            <person name="Qiu D."/>
            <person name="Spadafora R."/>
            <person name="Vicare R."/>
            <person name="Wang Y."/>
            <person name="Wierzbowski J."/>
            <person name="Gibson R."/>
            <person name="Jiwani N."/>
            <person name="Caruso A."/>
            <person name="Bush D."/>
            <person name="Safer H."/>
            <person name="Patwell D."/>
            <person name="Prabhakar S."/>
            <person name="McDougall S."/>
            <person name="Shimer G."/>
            <person name="Goyal A."/>
            <person name="Pietrovski S."/>
            <person name="Church G.M."/>
            <person name="Daniels C.J."/>
            <person name="Mao J.-i."/>
            <person name="Rice P."/>
            <person name="Nolling J."/>
            <person name="Reeve J.N."/>
        </authorList>
    </citation>
    <scope>NUCLEOTIDE SEQUENCE [LARGE SCALE GENOMIC DNA]</scope>
    <source>
        <strain evidence="2">ATCC 29096 / DSM 1053 / JCM 10044 / NBRC 100330 / Delta H</strain>
    </source>
</reference>
<evidence type="ECO:0000313" key="1">
    <source>
        <dbReference type="EMBL" id="AAB85992.1"/>
    </source>
</evidence>
<sequence length="85" mass="10306">MMRRIKKEKRRSAEEEWIILKRQIYRLSVEAGWPLEYILEMPYSSFTECLLSFQDPPRQGPAVRDVEAELDRLKELNYKSMRSRI</sequence>
<dbReference type="HOGENOM" id="CLU_180507_0_0_2"/>
<dbReference type="PIR" id="D69069">
    <property type="entry name" value="D69069"/>
</dbReference>
<gene>
    <name evidence="1" type="ordered locus">MTH_1517</name>
</gene>
<dbReference type="AlphaFoldDB" id="O27561"/>
<dbReference type="PaxDb" id="187420-MTH_1517"/>
<dbReference type="EMBL" id="AE000666">
    <property type="protein sequence ID" value="AAB85992.1"/>
    <property type="molecule type" value="Genomic_DNA"/>
</dbReference>
<accession>O27561</accession>
<proteinExistence type="predicted"/>
<dbReference type="InParanoid" id="O27561"/>
<protein>
    <submittedName>
        <fullName evidence="1">Uncharacterized protein</fullName>
    </submittedName>
</protein>
<dbReference type="Proteomes" id="UP000005223">
    <property type="component" value="Chromosome"/>
</dbReference>
<organism evidence="1 2">
    <name type="scientific">Methanothermobacter thermautotrophicus (strain ATCC 29096 / DSM 1053 / JCM 10044 / NBRC 100330 / Delta H)</name>
    <name type="common">Methanobacterium thermoautotrophicum</name>
    <dbReference type="NCBI Taxonomy" id="187420"/>
    <lineage>
        <taxon>Archaea</taxon>
        <taxon>Methanobacteriati</taxon>
        <taxon>Methanobacteriota</taxon>
        <taxon>Methanomada group</taxon>
        <taxon>Methanobacteria</taxon>
        <taxon>Methanobacteriales</taxon>
        <taxon>Methanobacteriaceae</taxon>
        <taxon>Methanothermobacter</taxon>
    </lineage>
</organism>
<keyword evidence="2" id="KW-1185">Reference proteome</keyword>